<dbReference type="Gene3D" id="3.40.50.2000">
    <property type="entry name" value="Glycogen Phosphorylase B"/>
    <property type="match status" value="1"/>
</dbReference>
<keyword evidence="1" id="KW-0808">Transferase</keyword>
<protein>
    <submittedName>
        <fullName evidence="1">Glycosyltransferase</fullName>
        <ecNumber evidence="1">2.4.-.-</ecNumber>
    </submittedName>
</protein>
<dbReference type="EC" id="2.4.-.-" evidence="1"/>
<evidence type="ECO:0000313" key="1">
    <source>
        <dbReference type="EMBL" id="MDR0184284.1"/>
    </source>
</evidence>
<dbReference type="EMBL" id="JARUHG010000005">
    <property type="protein sequence ID" value="MDR0184284.1"/>
    <property type="molecule type" value="Genomic_DNA"/>
</dbReference>
<sequence length="345" mass="38665">MITRDNGAGLSRDLRLLADVLRHDHDVWTVGMGNGRVRNRLAQWRMGLHARLCGPIDAQLSVERIYESTLAAARRNLLMPNPEWFRPSWEPLLPRFDRVLCKSWHAVELFQRLGCATTYTGFTSEDRLDRAVPRERAFFHLAGRSSAKGTRVVLDAWDRHPEWPRLTVVQCARKARVRNAAANVDHRVGHLGDAELRRLQNAHRFHLCPSEAEGFGHYIAEAMSVEAVVLATDAAPMNELITPACGLLLPSRPGERLGLDVRHHVSVEALEQAVTQALAMDEATCARLGEQARARYVDNDRAFRMRLRAAFDALSPAHRGGRLGAADAIIPWRHPASPTIPPPDR</sequence>
<evidence type="ECO:0000313" key="2">
    <source>
        <dbReference type="Proteomes" id="UP001233535"/>
    </source>
</evidence>
<gene>
    <name evidence="1" type="ORF">P8609_15070</name>
</gene>
<proteinExistence type="predicted"/>
<dbReference type="RefSeq" id="WP_309263405.1">
    <property type="nucleotide sequence ID" value="NZ_JARUHG010000005.1"/>
</dbReference>
<dbReference type="Pfam" id="PF13692">
    <property type="entry name" value="Glyco_trans_1_4"/>
    <property type="match status" value="1"/>
</dbReference>
<keyword evidence="1" id="KW-0328">Glycosyltransferase</keyword>
<name>A0ABU1CH63_9GAMM</name>
<dbReference type="SUPFAM" id="SSF53756">
    <property type="entry name" value="UDP-Glycosyltransferase/glycogen phosphorylase"/>
    <property type="match status" value="1"/>
</dbReference>
<reference evidence="1 2" key="1">
    <citation type="submission" date="2023-04" db="EMBL/GenBank/DDBJ databases">
        <title>Lysobacter sp. strain UC isolated from soil sample.</title>
        <authorList>
            <person name="Choksket S."/>
            <person name="Harshvardhan F."/>
            <person name="Rana R."/>
            <person name="Patil P.B."/>
            <person name="Korpole S."/>
        </authorList>
    </citation>
    <scope>NUCLEOTIDE SEQUENCE [LARGE SCALE GENOMIC DNA]</scope>
    <source>
        <strain evidence="1 2">UC</strain>
    </source>
</reference>
<dbReference type="Proteomes" id="UP001233535">
    <property type="component" value="Unassembled WGS sequence"/>
</dbReference>
<accession>A0ABU1CH63</accession>
<keyword evidence="2" id="KW-1185">Reference proteome</keyword>
<dbReference type="GO" id="GO:0016757">
    <property type="term" value="F:glycosyltransferase activity"/>
    <property type="evidence" value="ECO:0007669"/>
    <property type="project" value="UniProtKB-KW"/>
</dbReference>
<organism evidence="1 2">
    <name type="scientific">Lysobacter arvi</name>
    <dbReference type="NCBI Taxonomy" id="3038776"/>
    <lineage>
        <taxon>Bacteria</taxon>
        <taxon>Pseudomonadati</taxon>
        <taxon>Pseudomonadota</taxon>
        <taxon>Gammaproteobacteria</taxon>
        <taxon>Lysobacterales</taxon>
        <taxon>Lysobacteraceae</taxon>
        <taxon>Lysobacter</taxon>
    </lineage>
</organism>
<comment type="caution">
    <text evidence="1">The sequence shown here is derived from an EMBL/GenBank/DDBJ whole genome shotgun (WGS) entry which is preliminary data.</text>
</comment>